<dbReference type="EMBL" id="GBXM01055171">
    <property type="protein sequence ID" value="JAH53406.1"/>
    <property type="molecule type" value="Transcribed_RNA"/>
</dbReference>
<protein>
    <submittedName>
        <fullName evidence="1">Uncharacterized protein</fullName>
    </submittedName>
</protein>
<reference evidence="1" key="1">
    <citation type="submission" date="2014-11" db="EMBL/GenBank/DDBJ databases">
        <authorList>
            <person name="Amaro Gonzalez C."/>
        </authorList>
    </citation>
    <scope>NUCLEOTIDE SEQUENCE</scope>
</reference>
<organism evidence="1">
    <name type="scientific">Anguilla anguilla</name>
    <name type="common">European freshwater eel</name>
    <name type="synonym">Muraena anguilla</name>
    <dbReference type="NCBI Taxonomy" id="7936"/>
    <lineage>
        <taxon>Eukaryota</taxon>
        <taxon>Metazoa</taxon>
        <taxon>Chordata</taxon>
        <taxon>Craniata</taxon>
        <taxon>Vertebrata</taxon>
        <taxon>Euteleostomi</taxon>
        <taxon>Actinopterygii</taxon>
        <taxon>Neopterygii</taxon>
        <taxon>Teleostei</taxon>
        <taxon>Anguilliformes</taxon>
        <taxon>Anguillidae</taxon>
        <taxon>Anguilla</taxon>
    </lineage>
</organism>
<proteinExistence type="predicted"/>
<sequence>MCLSLHATKACLPTVVIECAARSLQVI</sequence>
<reference evidence="1" key="2">
    <citation type="journal article" date="2015" name="Fish Shellfish Immunol.">
        <title>Early steps in the European eel (Anguilla anguilla)-Vibrio vulnificus interaction in the gills: Role of the RtxA13 toxin.</title>
        <authorList>
            <person name="Callol A."/>
            <person name="Pajuelo D."/>
            <person name="Ebbesson L."/>
            <person name="Teles M."/>
            <person name="MacKenzie S."/>
            <person name="Amaro C."/>
        </authorList>
    </citation>
    <scope>NUCLEOTIDE SEQUENCE</scope>
</reference>
<accession>A0A0E9TIJ3</accession>
<dbReference type="AlphaFoldDB" id="A0A0E9TIJ3"/>
<evidence type="ECO:0000313" key="1">
    <source>
        <dbReference type="EMBL" id="JAH53406.1"/>
    </source>
</evidence>
<name>A0A0E9TIJ3_ANGAN</name>